<dbReference type="EMBL" id="OCSU01000002">
    <property type="protein sequence ID" value="SOE81036.1"/>
    <property type="molecule type" value="Genomic_DNA"/>
</dbReference>
<proteinExistence type="predicted"/>
<sequence length="83" mass="9273">MGRSCLTANSQAKSYADGKVQCHRLIVTDGLRYGIYAKSEDGEFHLYAYMNLTRLRHDYPALLCKGAEDALLAMAPEWKMAAT</sequence>
<accession>A0A7Z7I940</accession>
<dbReference type="AlphaFoldDB" id="A0A7Z7I940"/>
<reference evidence="1 2" key="1">
    <citation type="submission" date="2017-09" db="EMBL/GenBank/DDBJ databases">
        <authorList>
            <person name="Varghese N."/>
            <person name="Submissions S."/>
        </authorList>
    </citation>
    <scope>NUCLEOTIDE SEQUENCE [LARGE SCALE GENOMIC DNA]</scope>
    <source>
        <strain evidence="1 2">OK806</strain>
    </source>
</reference>
<dbReference type="Proteomes" id="UP000219522">
    <property type="component" value="Unassembled WGS sequence"/>
</dbReference>
<evidence type="ECO:0000313" key="1">
    <source>
        <dbReference type="EMBL" id="SOE81036.1"/>
    </source>
</evidence>
<comment type="caution">
    <text evidence="1">The sequence shown here is derived from an EMBL/GenBank/DDBJ whole genome shotgun (WGS) entry which is preliminary data.</text>
</comment>
<protein>
    <submittedName>
        <fullName evidence="1">Uncharacterized protein</fullName>
    </submittedName>
</protein>
<name>A0A7Z7I940_9BURK</name>
<keyword evidence="2" id="KW-1185">Reference proteome</keyword>
<organism evidence="1 2">
    <name type="scientific">Caballeronia arationis</name>
    <dbReference type="NCBI Taxonomy" id="1777142"/>
    <lineage>
        <taxon>Bacteria</taxon>
        <taxon>Pseudomonadati</taxon>
        <taxon>Pseudomonadota</taxon>
        <taxon>Betaproteobacteria</taxon>
        <taxon>Burkholderiales</taxon>
        <taxon>Burkholderiaceae</taxon>
        <taxon>Caballeronia</taxon>
    </lineage>
</organism>
<evidence type="ECO:0000313" key="2">
    <source>
        <dbReference type="Proteomes" id="UP000219522"/>
    </source>
</evidence>
<gene>
    <name evidence="1" type="ORF">SAMN05446927_4291</name>
</gene>